<evidence type="ECO:0000313" key="2">
    <source>
        <dbReference type="Proteomes" id="UP000249393"/>
    </source>
</evidence>
<reference evidence="1 2" key="1">
    <citation type="submission" date="2017-08" db="EMBL/GenBank/DDBJ databases">
        <title>Infants hospitalized years apart are colonized by the same room-sourced microbial strains.</title>
        <authorList>
            <person name="Brooks B."/>
            <person name="Olm M.R."/>
            <person name="Firek B.A."/>
            <person name="Baker R."/>
            <person name="Thomas B.C."/>
            <person name="Morowitz M.J."/>
            <person name="Banfield J.F."/>
        </authorList>
    </citation>
    <scope>NUCLEOTIDE SEQUENCE [LARGE SCALE GENOMIC DNA]</scope>
    <source>
        <strain evidence="1">S2_003_000_R2_4</strain>
    </source>
</reference>
<proteinExistence type="predicted"/>
<dbReference type="Proteomes" id="UP000249393">
    <property type="component" value="Unassembled WGS sequence"/>
</dbReference>
<protein>
    <submittedName>
        <fullName evidence="1">Uncharacterized protein</fullName>
    </submittedName>
</protein>
<comment type="caution">
    <text evidence="1">The sequence shown here is derived from an EMBL/GenBank/DDBJ whole genome shotgun (WGS) entry which is preliminary data.</text>
</comment>
<name>A0A2W5X6T7_9CAUL</name>
<evidence type="ECO:0000313" key="1">
    <source>
        <dbReference type="EMBL" id="PZR32551.1"/>
    </source>
</evidence>
<accession>A0A2W5X6T7</accession>
<dbReference type="AlphaFoldDB" id="A0A2W5X6T7"/>
<sequence length="170" mass="18307">MDQELPTPAPQALQRVTTQYVVNEDRIRLSGETAEGETLVLWLTQRMLGVLIPRLVEWLEQQGGDALLQEFAQQAAEAALEAEPPVAAQTQGGCVTSIDIATGPDGVLLVFKAEGDDQGASLALLNAPLRQWLGIVRAQYVIGGWPTAVWPAWMDETQTAPPPAVGFALH</sequence>
<gene>
    <name evidence="1" type="ORF">DI526_16215</name>
</gene>
<dbReference type="RefSeq" id="WP_304280302.1">
    <property type="nucleotide sequence ID" value="NZ_QFQZ01000058.1"/>
</dbReference>
<dbReference type="EMBL" id="QFQZ01000058">
    <property type="protein sequence ID" value="PZR32551.1"/>
    <property type="molecule type" value="Genomic_DNA"/>
</dbReference>
<organism evidence="1 2">
    <name type="scientific">Caulobacter segnis</name>
    <dbReference type="NCBI Taxonomy" id="88688"/>
    <lineage>
        <taxon>Bacteria</taxon>
        <taxon>Pseudomonadati</taxon>
        <taxon>Pseudomonadota</taxon>
        <taxon>Alphaproteobacteria</taxon>
        <taxon>Caulobacterales</taxon>
        <taxon>Caulobacteraceae</taxon>
        <taxon>Caulobacter</taxon>
    </lineage>
</organism>